<feature type="transmembrane region" description="Helical" evidence="2">
    <location>
        <begin position="122"/>
        <end position="144"/>
    </location>
</feature>
<keyword evidence="1" id="KW-0175">Coiled coil</keyword>
<keyword evidence="2" id="KW-1133">Transmembrane helix</keyword>
<accession>A0A2K4MTZ8</accession>
<reference evidence="3 4" key="1">
    <citation type="submission" date="2018-01" db="EMBL/GenBank/DDBJ databases">
        <title>Genomic Sequence of Chromobacterium MWU13-2610 from wild cranberry bogs within the Cape Cod National Seashore.</title>
        <authorList>
            <person name="O'Hara-Hanley K."/>
            <person name="Soby S."/>
            <person name="Harrison A."/>
        </authorList>
    </citation>
    <scope>NUCLEOTIDE SEQUENCE [LARGE SCALE GENOMIC DNA]</scope>
    <source>
        <strain evidence="3 4">MWU13-2610</strain>
    </source>
</reference>
<keyword evidence="2" id="KW-0472">Membrane</keyword>
<evidence type="ECO:0000256" key="1">
    <source>
        <dbReference type="SAM" id="Coils"/>
    </source>
</evidence>
<proteinExistence type="predicted"/>
<feature type="transmembrane region" description="Helical" evidence="2">
    <location>
        <begin position="182"/>
        <end position="206"/>
    </location>
</feature>
<evidence type="ECO:0000313" key="3">
    <source>
        <dbReference type="EMBL" id="POB00460.1"/>
    </source>
</evidence>
<protein>
    <submittedName>
        <fullName evidence="3">Uncharacterized protein</fullName>
    </submittedName>
</protein>
<feature type="coiled-coil region" evidence="1">
    <location>
        <begin position="35"/>
        <end position="62"/>
    </location>
</feature>
<name>A0A2K4MTZ8_9NEIS</name>
<dbReference type="RefSeq" id="WP_103316976.1">
    <property type="nucleotide sequence ID" value="NZ_PPTF01000006.1"/>
</dbReference>
<keyword evidence="4" id="KW-1185">Reference proteome</keyword>
<evidence type="ECO:0000256" key="2">
    <source>
        <dbReference type="SAM" id="Phobius"/>
    </source>
</evidence>
<organism evidence="3 4">
    <name type="scientific">Chromobacterium sinusclupearum</name>
    <dbReference type="NCBI Taxonomy" id="2077146"/>
    <lineage>
        <taxon>Bacteria</taxon>
        <taxon>Pseudomonadati</taxon>
        <taxon>Pseudomonadota</taxon>
        <taxon>Betaproteobacteria</taxon>
        <taxon>Neisseriales</taxon>
        <taxon>Chromobacteriaceae</taxon>
        <taxon>Chromobacterium</taxon>
    </lineage>
</organism>
<keyword evidence="2" id="KW-0812">Transmembrane</keyword>
<gene>
    <name evidence="3" type="ORF">C2134_01535</name>
</gene>
<evidence type="ECO:0000313" key="4">
    <source>
        <dbReference type="Proteomes" id="UP000236416"/>
    </source>
</evidence>
<dbReference type="Proteomes" id="UP000236416">
    <property type="component" value="Unassembled WGS sequence"/>
</dbReference>
<dbReference type="EMBL" id="PPTF01000006">
    <property type="protein sequence ID" value="POB00460.1"/>
    <property type="molecule type" value="Genomic_DNA"/>
</dbReference>
<dbReference type="AlphaFoldDB" id="A0A2K4MTZ8"/>
<comment type="caution">
    <text evidence="3">The sequence shown here is derived from an EMBL/GenBank/DDBJ whole genome shotgun (WGS) entry which is preliminary data.</text>
</comment>
<sequence length="320" mass="34182">MGWLEFKWKVQDISERVGNFVSGGYLDKKKSERIVRWAKEQQEEAQERLEKARTDTREALDALGALKANILSTMVPEFLQVVEVLGSVKLRERQTHLENLKLDQMLHQVSELKAVSAQVSKLMLGGAGGALGGATLAAGAYGLAGIIGTASTGTAIGSLSGAAATNATLAWLGGGTLSAGGLGVSGGMAVLGGIAVVPAALLVMYLSQNHAKQRLNEARDFRDEVEVFEEQTKTIVAQADAIREAAKIMIDALDGMALVLKTQTMKMQSALRLAAEQALELQGALERPLLTDAGLMREEFLEYIATNGEVYRSVKQEVAV</sequence>